<evidence type="ECO:0000313" key="10">
    <source>
        <dbReference type="Proteomes" id="UP001623330"/>
    </source>
</evidence>
<dbReference type="PANTHER" id="PTHR11271:SF6">
    <property type="entry name" value="GUANINE DEAMINASE"/>
    <property type="match status" value="1"/>
</dbReference>
<keyword evidence="6 7" id="KW-0862">Zinc</keyword>
<dbReference type="Pfam" id="PF01979">
    <property type="entry name" value="Amidohydro_1"/>
    <property type="match status" value="1"/>
</dbReference>
<dbReference type="PANTHER" id="PTHR11271">
    <property type="entry name" value="GUANINE DEAMINASE"/>
    <property type="match status" value="1"/>
</dbReference>
<protein>
    <recommendedName>
        <fullName evidence="3 7">Guanine deaminase</fullName>
        <shortName evidence="7">Guanase</shortName>
        <ecNumber evidence="3 7">3.5.4.3</ecNumber>
    </recommendedName>
    <alternativeName>
        <fullName evidence="7">Guanine aminohydrolase</fullName>
    </alternativeName>
</protein>
<comment type="catalytic activity">
    <reaction evidence="7">
        <text>guanine + H2O + H(+) = xanthine + NH4(+)</text>
        <dbReference type="Rhea" id="RHEA:14665"/>
        <dbReference type="ChEBI" id="CHEBI:15377"/>
        <dbReference type="ChEBI" id="CHEBI:15378"/>
        <dbReference type="ChEBI" id="CHEBI:16235"/>
        <dbReference type="ChEBI" id="CHEBI:17712"/>
        <dbReference type="ChEBI" id="CHEBI:28938"/>
        <dbReference type="EC" id="3.5.4.3"/>
    </reaction>
</comment>
<organism evidence="9 10">
    <name type="scientific">Nakaseomyces bracarensis</name>
    <dbReference type="NCBI Taxonomy" id="273131"/>
    <lineage>
        <taxon>Eukaryota</taxon>
        <taxon>Fungi</taxon>
        <taxon>Dikarya</taxon>
        <taxon>Ascomycota</taxon>
        <taxon>Saccharomycotina</taxon>
        <taxon>Saccharomycetes</taxon>
        <taxon>Saccharomycetales</taxon>
        <taxon>Saccharomycetaceae</taxon>
        <taxon>Nakaseomyces</taxon>
    </lineage>
</organism>
<comment type="pathway">
    <text evidence="1 7">Purine metabolism; guanine degradation; xanthine from guanine: step 1/1.</text>
</comment>
<comment type="caution">
    <text evidence="9">The sequence shown here is derived from an EMBL/GenBank/DDBJ whole genome shotgun (WGS) entry which is preliminary data.</text>
</comment>
<reference evidence="9 10" key="1">
    <citation type="submission" date="2024-05" db="EMBL/GenBank/DDBJ databases">
        <title>Long read based assembly of the Candida bracarensis genome reveals expanded adhesin content.</title>
        <authorList>
            <person name="Marcet-Houben M."/>
            <person name="Ksiezopolska E."/>
            <person name="Gabaldon T."/>
        </authorList>
    </citation>
    <scope>NUCLEOTIDE SEQUENCE [LARGE SCALE GENOMIC DNA]</scope>
    <source>
        <strain evidence="9 10">CBM6</strain>
    </source>
</reference>
<dbReference type="InterPro" id="IPR014311">
    <property type="entry name" value="Guanine_deaminase"/>
</dbReference>
<dbReference type="Gene3D" id="3.20.20.140">
    <property type="entry name" value="Metal-dependent hydrolases"/>
    <property type="match status" value="1"/>
</dbReference>
<feature type="domain" description="Amidohydrolase-related" evidence="8">
    <location>
        <begin position="87"/>
        <end position="479"/>
    </location>
</feature>
<evidence type="ECO:0000313" key="9">
    <source>
        <dbReference type="EMBL" id="KAL3229266.1"/>
    </source>
</evidence>
<dbReference type="SUPFAM" id="SSF51556">
    <property type="entry name" value="Metallo-dependent hydrolases"/>
    <property type="match status" value="1"/>
</dbReference>
<evidence type="ECO:0000256" key="2">
    <source>
        <dbReference type="ARBA" id="ARBA00006745"/>
    </source>
</evidence>
<evidence type="ECO:0000256" key="6">
    <source>
        <dbReference type="ARBA" id="ARBA00022833"/>
    </source>
</evidence>
<dbReference type="NCBIfam" id="TIGR02967">
    <property type="entry name" value="guan_deamin"/>
    <property type="match status" value="1"/>
</dbReference>
<keyword evidence="10" id="KW-1185">Reference proteome</keyword>
<dbReference type="EC" id="3.5.4.3" evidence="3 7"/>
<dbReference type="EMBL" id="JBEVYD010000012">
    <property type="protein sequence ID" value="KAL3229266.1"/>
    <property type="molecule type" value="Genomic_DNA"/>
</dbReference>
<sequence length="486" mass="53977">MVELKEQVYKIVVYYGNFIDTPKLGALRVRESCALGVSFASDKDSGTIVFIKEGSKDPLKDALEYDPSVTLRDIKVFDLTDPTGQRFMFPGFIDTHIHSSQYPNCGIFGNSTLLDWLETYTFPLEASLNDLEIANTVYSKVIERTLKCGTTTAVYYTTIDTESAKLMGTLCSKLGQRALVGKVCMDQNGPEYYVESTKDSLDGCKDMVSFFENDLNDDKVLPILTPRFAPTCSRELLHDLGTLASQKDLHVQTHLSENTAEISWVKSLFPECSSYTDVYNQAGLLSRKTVLAHCIHLSEDEEDLIKTTGSGISHCPVSNSSLTSGECRVRHLLEKDISIGLGSDVSGGYSPSILVAARHAHLTSRHLAMKCSNEKEKDNTKLSVAECLYLGTMGGASVIDLQDRIGSFEVGKQFDAQLINLSTADSNVDIFEWQRLGDLRKFNNITQPPKINIDGIISKWFFNGDDRNVQCTWVAGHMVNSRQELF</sequence>
<evidence type="ECO:0000256" key="3">
    <source>
        <dbReference type="ARBA" id="ARBA00012781"/>
    </source>
</evidence>
<dbReference type="InterPro" id="IPR006680">
    <property type="entry name" value="Amidohydro-rel"/>
</dbReference>
<evidence type="ECO:0000259" key="8">
    <source>
        <dbReference type="Pfam" id="PF01979"/>
    </source>
</evidence>
<dbReference type="InterPro" id="IPR051607">
    <property type="entry name" value="Metallo-dep_hydrolases"/>
</dbReference>
<dbReference type="InterPro" id="IPR011059">
    <property type="entry name" value="Metal-dep_hydrolase_composite"/>
</dbReference>
<dbReference type="Proteomes" id="UP001623330">
    <property type="component" value="Unassembled WGS sequence"/>
</dbReference>
<comment type="function">
    <text evidence="7">Catalyzes the hydrolytic deamination of guanine, producing xanthine and ammonia.</text>
</comment>
<evidence type="ECO:0000256" key="4">
    <source>
        <dbReference type="ARBA" id="ARBA00022723"/>
    </source>
</evidence>
<dbReference type="InterPro" id="IPR032466">
    <property type="entry name" value="Metal_Hydrolase"/>
</dbReference>
<evidence type="ECO:0000256" key="5">
    <source>
        <dbReference type="ARBA" id="ARBA00022801"/>
    </source>
</evidence>
<gene>
    <name evidence="9" type="ORF">RNJ44_02353</name>
</gene>
<name>A0ABR4NN85_9SACH</name>
<evidence type="ECO:0000256" key="1">
    <source>
        <dbReference type="ARBA" id="ARBA00004984"/>
    </source>
</evidence>
<keyword evidence="4 7" id="KW-0479">Metal-binding</keyword>
<dbReference type="Gene3D" id="2.30.40.10">
    <property type="entry name" value="Urease, subunit C, domain 1"/>
    <property type="match status" value="1"/>
</dbReference>
<proteinExistence type="inferred from homology"/>
<evidence type="ECO:0000256" key="7">
    <source>
        <dbReference type="RuleBase" id="RU366009"/>
    </source>
</evidence>
<keyword evidence="5 7" id="KW-0378">Hydrolase</keyword>
<accession>A0ABR4NN85</accession>
<comment type="cofactor">
    <cofactor evidence="7">
        <name>Zn(2+)</name>
        <dbReference type="ChEBI" id="CHEBI:29105"/>
    </cofactor>
    <text evidence="7">Binds 1 zinc ion per subunit.</text>
</comment>
<comment type="similarity">
    <text evidence="2 7">Belongs to the metallo-dependent hydrolases superfamily. ATZ/TRZ family.</text>
</comment>